<reference evidence="1 2" key="1">
    <citation type="submission" date="2024-01" db="EMBL/GenBank/DDBJ databases">
        <authorList>
            <person name="Alioto T."/>
            <person name="Alioto T."/>
            <person name="Gomez Garrido J."/>
        </authorList>
    </citation>
    <scope>NUCLEOTIDE SEQUENCE [LARGE SCALE GENOMIC DNA]</scope>
</reference>
<evidence type="ECO:0000313" key="1">
    <source>
        <dbReference type="EMBL" id="CAK6974900.1"/>
    </source>
</evidence>
<keyword evidence="2" id="KW-1185">Reference proteome</keyword>
<proteinExistence type="predicted"/>
<sequence length="119" mass="12720">MAYSLNTPSLTGTTEAAVAPLQNMTKANTSYTTDSRLLGVGSCILGPVFAGHSYTGLQCAVNMQTPRRVYNLRVVSNSDRVSLLLTSCPGSLMSAGKTDLVLYSSHKTHMLEPTTSMRC</sequence>
<accession>A0AAV1PUK7</accession>
<organism evidence="1 2">
    <name type="scientific">Scomber scombrus</name>
    <name type="common">Atlantic mackerel</name>
    <name type="synonym">Scomber vernalis</name>
    <dbReference type="NCBI Taxonomy" id="13677"/>
    <lineage>
        <taxon>Eukaryota</taxon>
        <taxon>Metazoa</taxon>
        <taxon>Chordata</taxon>
        <taxon>Craniata</taxon>
        <taxon>Vertebrata</taxon>
        <taxon>Euteleostomi</taxon>
        <taxon>Actinopterygii</taxon>
        <taxon>Neopterygii</taxon>
        <taxon>Teleostei</taxon>
        <taxon>Neoteleostei</taxon>
        <taxon>Acanthomorphata</taxon>
        <taxon>Pelagiaria</taxon>
        <taxon>Scombriformes</taxon>
        <taxon>Scombridae</taxon>
        <taxon>Scomber</taxon>
    </lineage>
</organism>
<dbReference type="EMBL" id="CAWUFR010000276">
    <property type="protein sequence ID" value="CAK6974900.1"/>
    <property type="molecule type" value="Genomic_DNA"/>
</dbReference>
<name>A0AAV1PUK7_SCOSC</name>
<gene>
    <name evidence="1" type="ORF">FSCOSCO3_A034452</name>
</gene>
<comment type="caution">
    <text evidence="1">The sequence shown here is derived from an EMBL/GenBank/DDBJ whole genome shotgun (WGS) entry which is preliminary data.</text>
</comment>
<dbReference type="Proteomes" id="UP001314229">
    <property type="component" value="Unassembled WGS sequence"/>
</dbReference>
<dbReference type="AlphaFoldDB" id="A0AAV1PUK7"/>
<evidence type="ECO:0000313" key="2">
    <source>
        <dbReference type="Proteomes" id="UP001314229"/>
    </source>
</evidence>
<protein>
    <submittedName>
        <fullName evidence="1">Uncharacterized protein</fullName>
    </submittedName>
</protein>